<dbReference type="Gene3D" id="1.20.5.1930">
    <property type="match status" value="1"/>
</dbReference>
<accession>A0A511Z4U6</accession>
<name>A0A511Z4U6_9BACL</name>
<comment type="caution">
    <text evidence="11">The sequence shown here is derived from an EMBL/GenBank/DDBJ whole genome shotgun (WGS) entry which is preliminary data.</text>
</comment>
<dbReference type="EC" id="2.7.13.3" evidence="2"/>
<dbReference type="CDD" id="cd16917">
    <property type="entry name" value="HATPase_UhpB-NarQ-NarX-like"/>
    <property type="match status" value="1"/>
</dbReference>
<evidence type="ECO:0000256" key="1">
    <source>
        <dbReference type="ARBA" id="ARBA00000085"/>
    </source>
</evidence>
<evidence type="ECO:0000256" key="4">
    <source>
        <dbReference type="ARBA" id="ARBA00022679"/>
    </source>
</evidence>
<dbReference type="SUPFAM" id="SSF55874">
    <property type="entry name" value="ATPase domain of HSP90 chaperone/DNA topoisomerase II/histidine kinase"/>
    <property type="match status" value="1"/>
</dbReference>
<keyword evidence="9" id="KW-0812">Transmembrane</keyword>
<proteinExistence type="predicted"/>
<evidence type="ECO:0000256" key="2">
    <source>
        <dbReference type="ARBA" id="ARBA00012438"/>
    </source>
</evidence>
<keyword evidence="9" id="KW-0472">Membrane</keyword>
<dbReference type="PANTHER" id="PTHR24421">
    <property type="entry name" value="NITRATE/NITRITE SENSOR PROTEIN NARX-RELATED"/>
    <property type="match status" value="1"/>
</dbReference>
<dbReference type="Proteomes" id="UP000321901">
    <property type="component" value="Unassembled WGS sequence"/>
</dbReference>
<dbReference type="InterPro" id="IPR011712">
    <property type="entry name" value="Sig_transdc_His_kin_sub3_dim/P"/>
</dbReference>
<keyword evidence="12" id="KW-1185">Reference proteome</keyword>
<evidence type="ECO:0000256" key="3">
    <source>
        <dbReference type="ARBA" id="ARBA00022553"/>
    </source>
</evidence>
<evidence type="ECO:0000313" key="12">
    <source>
        <dbReference type="Proteomes" id="UP000321901"/>
    </source>
</evidence>
<dbReference type="Pfam" id="PF02518">
    <property type="entry name" value="HATPase_c"/>
    <property type="match status" value="1"/>
</dbReference>
<dbReference type="EMBL" id="BJYL01000008">
    <property type="protein sequence ID" value="GEN82461.1"/>
    <property type="molecule type" value="Genomic_DNA"/>
</dbReference>
<sequence>MYGMGYAISLKRNPSSNMGLLIFYRYVSLALSSIFFLMDPQSVLGFKMGVIASLCIAAWIITDLQTRYAANSSIMKLTVIAEMVGVTLLLIPTGGISSAFIWYALNPVLVAAMFLSSLFCWGILAFFLSSATFIAYLNTGNLAPIFEGQSYFYLVCLLTVILTRLFTGLTRELLHVNEKLTETNEKYQDTLEQVMSLYHLMDKFSSAMDVRKLMNEITASIVKSTKSKNAFFWLTDFNQQHSHFAIADNDHHIENKLKEKWPEIRGKRVPFVMELNGAFFGMKVIKTSYNICVVGVEMENNNVYPGNQPFEFLCELAEIMLEKLHMDEMMDEMIVVEEQNRIANEIHDSVSQRLFGLVCSLHSLKVKGGSMSSRELEEEYEFLSKTANSTIKELRSVVYRLSSVKKGETPFLVCLQKYLEEFARLNDIRIDYQMTGEEGFISEKVKQTLYRIISEACGNSVRHGKCKQIELKLTITERKAELSIYDDGIGFNPRQLTEKKTPGIGLYNMHAMVNSFAGTISIDGQQGVGTDIHIEIPSAVIPIF</sequence>
<comment type="catalytic activity">
    <reaction evidence="1">
        <text>ATP + protein L-histidine = ADP + protein N-phospho-L-histidine.</text>
        <dbReference type="EC" id="2.7.13.3"/>
    </reaction>
</comment>
<dbReference type="Gene3D" id="3.30.565.10">
    <property type="entry name" value="Histidine kinase-like ATPase, C-terminal domain"/>
    <property type="match status" value="1"/>
</dbReference>
<keyword evidence="3" id="KW-0597">Phosphoprotein</keyword>
<dbReference type="PANTHER" id="PTHR24421:SF10">
    <property type="entry name" value="NITRATE_NITRITE SENSOR PROTEIN NARQ"/>
    <property type="match status" value="1"/>
</dbReference>
<dbReference type="PROSITE" id="PS50109">
    <property type="entry name" value="HIS_KIN"/>
    <property type="match status" value="1"/>
</dbReference>
<reference evidence="11 12" key="1">
    <citation type="submission" date="2019-07" db="EMBL/GenBank/DDBJ databases">
        <title>Whole genome shotgun sequence of Sporosarcina luteola NBRC 105378.</title>
        <authorList>
            <person name="Hosoyama A."/>
            <person name="Uohara A."/>
            <person name="Ohji S."/>
            <person name="Ichikawa N."/>
        </authorList>
    </citation>
    <scope>NUCLEOTIDE SEQUENCE [LARGE SCALE GENOMIC DNA]</scope>
    <source>
        <strain evidence="11 12">NBRC 105378</strain>
    </source>
</reference>
<dbReference type="InterPro" id="IPR036890">
    <property type="entry name" value="HATPase_C_sf"/>
</dbReference>
<dbReference type="GO" id="GO:0046983">
    <property type="term" value="F:protein dimerization activity"/>
    <property type="evidence" value="ECO:0007669"/>
    <property type="project" value="InterPro"/>
</dbReference>
<evidence type="ECO:0000256" key="7">
    <source>
        <dbReference type="ARBA" id="ARBA00022840"/>
    </source>
</evidence>
<evidence type="ECO:0000256" key="8">
    <source>
        <dbReference type="ARBA" id="ARBA00023012"/>
    </source>
</evidence>
<organism evidence="11 12">
    <name type="scientific">Sporosarcina luteola</name>
    <dbReference type="NCBI Taxonomy" id="582850"/>
    <lineage>
        <taxon>Bacteria</taxon>
        <taxon>Bacillati</taxon>
        <taxon>Bacillota</taxon>
        <taxon>Bacilli</taxon>
        <taxon>Bacillales</taxon>
        <taxon>Caryophanaceae</taxon>
        <taxon>Sporosarcina</taxon>
    </lineage>
</organism>
<dbReference type="GO" id="GO:0005524">
    <property type="term" value="F:ATP binding"/>
    <property type="evidence" value="ECO:0007669"/>
    <property type="project" value="UniProtKB-KW"/>
</dbReference>
<dbReference type="InterPro" id="IPR005467">
    <property type="entry name" value="His_kinase_dom"/>
</dbReference>
<evidence type="ECO:0000256" key="5">
    <source>
        <dbReference type="ARBA" id="ARBA00022741"/>
    </source>
</evidence>
<keyword evidence="4" id="KW-0808">Transferase</keyword>
<keyword evidence="5" id="KW-0547">Nucleotide-binding</keyword>
<dbReference type="GO" id="GO:0016020">
    <property type="term" value="C:membrane"/>
    <property type="evidence" value="ECO:0007669"/>
    <property type="project" value="InterPro"/>
</dbReference>
<feature type="transmembrane region" description="Helical" evidence="9">
    <location>
        <begin position="83"/>
        <end position="105"/>
    </location>
</feature>
<dbReference type="InterPro" id="IPR003594">
    <property type="entry name" value="HATPase_dom"/>
</dbReference>
<dbReference type="InterPro" id="IPR050482">
    <property type="entry name" value="Sensor_HK_TwoCompSys"/>
</dbReference>
<evidence type="ECO:0000313" key="11">
    <source>
        <dbReference type="EMBL" id="GEN82461.1"/>
    </source>
</evidence>
<feature type="transmembrane region" description="Helical" evidence="9">
    <location>
        <begin position="111"/>
        <end position="138"/>
    </location>
</feature>
<dbReference type="GO" id="GO:0000155">
    <property type="term" value="F:phosphorelay sensor kinase activity"/>
    <property type="evidence" value="ECO:0007669"/>
    <property type="project" value="InterPro"/>
</dbReference>
<dbReference type="Pfam" id="PF07730">
    <property type="entry name" value="HisKA_3"/>
    <property type="match status" value="1"/>
</dbReference>
<dbReference type="AlphaFoldDB" id="A0A511Z4U6"/>
<evidence type="ECO:0000259" key="10">
    <source>
        <dbReference type="PROSITE" id="PS50109"/>
    </source>
</evidence>
<feature type="domain" description="Histidine kinase" evidence="10">
    <location>
        <begin position="345"/>
        <end position="540"/>
    </location>
</feature>
<keyword evidence="6" id="KW-0418">Kinase</keyword>
<keyword evidence="8" id="KW-0902">Two-component regulatory system</keyword>
<dbReference type="SMART" id="SM00387">
    <property type="entry name" value="HATPase_c"/>
    <property type="match status" value="1"/>
</dbReference>
<keyword evidence="7" id="KW-0067">ATP-binding</keyword>
<keyword evidence="9" id="KW-1133">Transmembrane helix</keyword>
<gene>
    <name evidence="11" type="ORF">SLU01_07730</name>
</gene>
<feature type="transmembrane region" description="Helical" evidence="9">
    <location>
        <begin position="44"/>
        <end position="62"/>
    </location>
</feature>
<evidence type="ECO:0000256" key="6">
    <source>
        <dbReference type="ARBA" id="ARBA00022777"/>
    </source>
</evidence>
<evidence type="ECO:0000256" key="9">
    <source>
        <dbReference type="SAM" id="Phobius"/>
    </source>
</evidence>
<protein>
    <recommendedName>
        <fullName evidence="2">histidine kinase</fullName>
        <ecNumber evidence="2">2.7.13.3</ecNumber>
    </recommendedName>
</protein>
<feature type="transmembrane region" description="Helical" evidence="9">
    <location>
        <begin position="20"/>
        <end position="38"/>
    </location>
</feature>
<feature type="transmembrane region" description="Helical" evidence="9">
    <location>
        <begin position="150"/>
        <end position="169"/>
    </location>
</feature>